<dbReference type="SMART" id="SM00444">
    <property type="entry name" value="GYF"/>
    <property type="match status" value="1"/>
</dbReference>
<evidence type="ECO:0000313" key="4">
    <source>
        <dbReference type="Proteomes" id="UP000016088"/>
    </source>
</evidence>
<dbReference type="PANTHER" id="PTHR13138:SF3">
    <property type="entry name" value="CD2 ANTIGEN CYTOPLASMIC TAIL-BINDING PROTEIN 2"/>
    <property type="match status" value="1"/>
</dbReference>
<dbReference type="GO" id="GO:0005682">
    <property type="term" value="C:U5 snRNP"/>
    <property type="evidence" value="ECO:0007669"/>
    <property type="project" value="InterPro"/>
</dbReference>
<reference evidence="3 4" key="1">
    <citation type="journal article" date="2011" name="Science">
        <title>Comparative functional genomics of the fission yeasts.</title>
        <authorList>
            <person name="Rhind N."/>
            <person name="Chen Z."/>
            <person name="Yassour M."/>
            <person name="Thompson D.A."/>
            <person name="Haas B.J."/>
            <person name="Habib N."/>
            <person name="Wapinski I."/>
            <person name="Roy S."/>
            <person name="Lin M.F."/>
            <person name="Heiman D.I."/>
            <person name="Young S.K."/>
            <person name="Furuya K."/>
            <person name="Guo Y."/>
            <person name="Pidoux A."/>
            <person name="Chen H.M."/>
            <person name="Robbertse B."/>
            <person name="Goldberg J.M."/>
            <person name="Aoki K."/>
            <person name="Bayne E.H."/>
            <person name="Berlin A.M."/>
            <person name="Desjardins C.A."/>
            <person name="Dobbs E."/>
            <person name="Dukaj L."/>
            <person name="Fan L."/>
            <person name="FitzGerald M.G."/>
            <person name="French C."/>
            <person name="Gujja S."/>
            <person name="Hansen K."/>
            <person name="Keifenheim D."/>
            <person name="Levin J.Z."/>
            <person name="Mosher R.A."/>
            <person name="Mueller C.A."/>
            <person name="Pfiffner J."/>
            <person name="Priest M."/>
            <person name="Russ C."/>
            <person name="Smialowska A."/>
            <person name="Swoboda P."/>
            <person name="Sykes S.M."/>
            <person name="Vaughn M."/>
            <person name="Vengrova S."/>
            <person name="Yoder R."/>
            <person name="Zeng Q."/>
            <person name="Allshire R."/>
            <person name="Baulcombe D."/>
            <person name="Birren B.W."/>
            <person name="Brown W."/>
            <person name="Ekwall K."/>
            <person name="Kellis M."/>
            <person name="Leatherwood J."/>
            <person name="Levin H."/>
            <person name="Margalit H."/>
            <person name="Martienssen R."/>
            <person name="Nieduszynski C.A."/>
            <person name="Spatafora J.W."/>
            <person name="Friedman N."/>
            <person name="Dalgaard J.Z."/>
            <person name="Baumann P."/>
            <person name="Niki H."/>
            <person name="Regev A."/>
            <person name="Nusbaum C."/>
        </authorList>
    </citation>
    <scope>NUCLEOTIDE SEQUENCE [LARGE SCALE GENOMIC DNA]</scope>
    <source>
        <strain evidence="4">yFS286</strain>
    </source>
</reference>
<dbReference type="eggNOG" id="KOG2950">
    <property type="taxonomic scope" value="Eukaryota"/>
</dbReference>
<dbReference type="GeneID" id="25029014"/>
<dbReference type="OMA" id="GENTNFY"/>
<dbReference type="Gene3D" id="3.30.1490.40">
    <property type="match status" value="1"/>
</dbReference>
<evidence type="ECO:0000259" key="2">
    <source>
        <dbReference type="PROSITE" id="PS50829"/>
    </source>
</evidence>
<dbReference type="RefSeq" id="XP_013017904.1">
    <property type="nucleotide sequence ID" value="XM_013162450.1"/>
</dbReference>
<dbReference type="Proteomes" id="UP000016088">
    <property type="component" value="Unassembled WGS sequence"/>
</dbReference>
<dbReference type="Pfam" id="PF02213">
    <property type="entry name" value="GYF"/>
    <property type="match status" value="1"/>
</dbReference>
<sequence>MSRAYEGVNASSENEEDVYLENDVSNVGKKRYKTKEEGYYDSDSEEEVAMKKPKNDGDASDMFSESSGDEAKGNADRETEEQDPSERLAQRGLSSRNELDDEFEDEDTNAQETLRYEDIEGQEEVSDSVSIDSEGEGRDSGKSKVTPFNLKEDMEEGDFDENGNFVRKSNDPHDQYDAWLSGDVSSKRSIAAAKRAEFTRKQDAHKKMLSDVEELKRLPFHTVPEALSFLIVRMEPDENVLSFLQRQSISTLMTNRARKQKNTSEHVSLERQSADEYRKRLIETITGCITFLEDRTKIESLYSETKEALQRLFQRITHEAWKPPTVDTEKPSFSFKWEGDEGIYGPYSAAQMQAWDNQGYFTNAKQAAFISISPEKGWMFPQNVSYLSENSI</sequence>
<evidence type="ECO:0000256" key="1">
    <source>
        <dbReference type="SAM" id="MobiDB-lite"/>
    </source>
</evidence>
<dbReference type="VEuPathDB" id="FungiDB:SOCG_00030"/>
<proteinExistence type="predicted"/>
<dbReference type="AlphaFoldDB" id="S9RDW0"/>
<feature type="domain" description="GYF" evidence="2">
    <location>
        <begin position="330"/>
        <end position="388"/>
    </location>
</feature>
<protein>
    <submittedName>
        <fullName evidence="3">GYF domain-containing protein</fullName>
    </submittedName>
</protein>
<gene>
    <name evidence="3" type="ORF">SOCG_00030</name>
</gene>
<dbReference type="HOGENOM" id="CLU_674659_0_0_1"/>
<dbReference type="PROSITE" id="PS50829">
    <property type="entry name" value="GYF"/>
    <property type="match status" value="1"/>
</dbReference>
<feature type="compositionally biased region" description="Acidic residues" evidence="1">
    <location>
        <begin position="99"/>
        <end position="109"/>
    </location>
</feature>
<dbReference type="InterPro" id="IPR039905">
    <property type="entry name" value="CD2BP2/Lin1"/>
</dbReference>
<evidence type="ECO:0000313" key="3">
    <source>
        <dbReference type="EMBL" id="EPX72264.1"/>
    </source>
</evidence>
<organism evidence="3 4">
    <name type="scientific">Schizosaccharomyces octosporus (strain yFS286)</name>
    <name type="common">Fission yeast</name>
    <name type="synonym">Octosporomyces octosporus</name>
    <dbReference type="NCBI Taxonomy" id="483514"/>
    <lineage>
        <taxon>Eukaryota</taxon>
        <taxon>Fungi</taxon>
        <taxon>Dikarya</taxon>
        <taxon>Ascomycota</taxon>
        <taxon>Taphrinomycotina</taxon>
        <taxon>Schizosaccharomycetes</taxon>
        <taxon>Schizosaccharomycetales</taxon>
        <taxon>Schizosaccharomycetaceae</taxon>
        <taxon>Schizosaccharomyces</taxon>
    </lineage>
</organism>
<dbReference type="OrthoDB" id="331341at2759"/>
<feature type="region of interest" description="Disordered" evidence="1">
    <location>
        <begin position="1"/>
        <end position="147"/>
    </location>
</feature>
<name>S9RDW0_SCHOY</name>
<accession>S9RDW0</accession>
<dbReference type="InterPro" id="IPR003169">
    <property type="entry name" value="GYF"/>
</dbReference>
<feature type="compositionally biased region" description="Basic and acidic residues" evidence="1">
    <location>
        <begin position="48"/>
        <end position="57"/>
    </location>
</feature>
<dbReference type="InterPro" id="IPR035445">
    <property type="entry name" value="GYF-like_dom_sf"/>
</dbReference>
<dbReference type="EMBL" id="KE503207">
    <property type="protein sequence ID" value="EPX72264.1"/>
    <property type="molecule type" value="Genomic_DNA"/>
</dbReference>
<dbReference type="SUPFAM" id="SSF55277">
    <property type="entry name" value="GYF domain"/>
    <property type="match status" value="1"/>
</dbReference>
<dbReference type="PANTHER" id="PTHR13138">
    <property type="entry name" value="PROTEIN LIN1"/>
    <property type="match status" value="1"/>
</dbReference>
<keyword evidence="4" id="KW-1185">Reference proteome</keyword>